<gene>
    <name evidence="2" type="ORF">FCI23_05385</name>
</gene>
<keyword evidence="3" id="KW-1185">Reference proteome</keyword>
<protein>
    <submittedName>
        <fullName evidence="2">DUF305 domain-containing protein</fullName>
    </submittedName>
</protein>
<dbReference type="AlphaFoldDB" id="A0A4V5N0P1"/>
<dbReference type="Pfam" id="PF03713">
    <property type="entry name" value="DUF305"/>
    <property type="match status" value="1"/>
</dbReference>
<dbReference type="InterPro" id="IPR012347">
    <property type="entry name" value="Ferritin-like"/>
</dbReference>
<dbReference type="PANTHER" id="PTHR36933:SF1">
    <property type="entry name" value="SLL0788 PROTEIN"/>
    <property type="match status" value="1"/>
</dbReference>
<accession>A0A4V5N0P1</accession>
<reference evidence="2 3" key="1">
    <citation type="submission" date="2019-04" db="EMBL/GenBank/DDBJ databases">
        <title>Streptomyces oryziradicis sp. nov., a novel actinomycete isolated from rhizosphere soil of rice (Oryza sativa L.).</title>
        <authorList>
            <person name="Li C."/>
        </authorList>
    </citation>
    <scope>NUCLEOTIDE SEQUENCE [LARGE SCALE GENOMIC DNA]</scope>
    <source>
        <strain evidence="2 3">NEAU-C40</strain>
    </source>
</reference>
<dbReference type="EMBL" id="SUMC01000003">
    <property type="protein sequence ID" value="TKA12779.1"/>
    <property type="molecule type" value="Genomic_DNA"/>
</dbReference>
<dbReference type="Gene3D" id="1.20.1260.10">
    <property type="match status" value="1"/>
</dbReference>
<dbReference type="PANTHER" id="PTHR36933">
    <property type="entry name" value="SLL0788 PROTEIN"/>
    <property type="match status" value="1"/>
</dbReference>
<evidence type="ECO:0000313" key="2">
    <source>
        <dbReference type="EMBL" id="TKA12779.1"/>
    </source>
</evidence>
<dbReference type="InterPro" id="IPR005183">
    <property type="entry name" value="DUF305_CopM-like"/>
</dbReference>
<proteinExistence type="predicted"/>
<dbReference type="OrthoDB" id="26872at2"/>
<sequence length="163" mass="17984">MSRTWCRASIFQWSRTSSARLTSRRRSALLTGATDQALARQIIASQTGEITQMTGWLHTWYGVTPAQAQHRAPAGVRRLSATMGTEMNTMTKQLATVPRGSRFDQAFLTGMIAHHKMAVIEARTVAGRADHPQLTALARQIVASQTGEITQMTGWLHTWYGGS</sequence>
<organism evidence="2 3">
    <name type="scientific">Actinacidiphila oryziradicis</name>
    <dbReference type="NCBI Taxonomy" id="2571141"/>
    <lineage>
        <taxon>Bacteria</taxon>
        <taxon>Bacillati</taxon>
        <taxon>Actinomycetota</taxon>
        <taxon>Actinomycetes</taxon>
        <taxon>Kitasatosporales</taxon>
        <taxon>Streptomycetaceae</taxon>
        <taxon>Actinacidiphila</taxon>
    </lineage>
</organism>
<dbReference type="Proteomes" id="UP000305778">
    <property type="component" value="Unassembled WGS sequence"/>
</dbReference>
<name>A0A4V5N0P1_9ACTN</name>
<evidence type="ECO:0000313" key="3">
    <source>
        <dbReference type="Proteomes" id="UP000305778"/>
    </source>
</evidence>
<evidence type="ECO:0000259" key="1">
    <source>
        <dbReference type="Pfam" id="PF03713"/>
    </source>
</evidence>
<comment type="caution">
    <text evidence="2">The sequence shown here is derived from an EMBL/GenBank/DDBJ whole genome shotgun (WGS) entry which is preliminary data.</text>
</comment>
<feature type="domain" description="DUF305" evidence="1">
    <location>
        <begin position="36"/>
        <end position="156"/>
    </location>
</feature>